<dbReference type="InterPro" id="IPR011990">
    <property type="entry name" value="TPR-like_helical_dom_sf"/>
</dbReference>
<protein>
    <recommendedName>
        <fullName evidence="5">Pentacotripeptide-repeat region of PRORP domain-containing protein</fullName>
    </recommendedName>
</protein>
<name>A0A2K1KZQ3_PHYPA</name>
<dbReference type="PANTHER" id="PTHR47262:SF1">
    <property type="entry name" value="OS02G0132600 PROTEIN"/>
    <property type="match status" value="1"/>
</dbReference>
<evidence type="ECO:0000313" key="3">
    <source>
        <dbReference type="EnsemblPlants" id="Pp3c2_1560V3.1"/>
    </source>
</evidence>
<reference evidence="2 4" key="2">
    <citation type="journal article" date="2018" name="Plant J.">
        <title>The Physcomitrella patens chromosome-scale assembly reveals moss genome structure and evolution.</title>
        <authorList>
            <person name="Lang D."/>
            <person name="Ullrich K.K."/>
            <person name="Murat F."/>
            <person name="Fuchs J."/>
            <person name="Jenkins J."/>
            <person name="Haas F.B."/>
            <person name="Piednoel M."/>
            <person name="Gundlach H."/>
            <person name="Van Bel M."/>
            <person name="Meyberg R."/>
            <person name="Vives C."/>
            <person name="Morata J."/>
            <person name="Symeonidi A."/>
            <person name="Hiss M."/>
            <person name="Muchero W."/>
            <person name="Kamisugi Y."/>
            <person name="Saleh O."/>
            <person name="Blanc G."/>
            <person name="Decker E.L."/>
            <person name="van Gessel N."/>
            <person name="Grimwood J."/>
            <person name="Hayes R.D."/>
            <person name="Graham S.W."/>
            <person name="Gunter L.E."/>
            <person name="McDaniel S.F."/>
            <person name="Hoernstein S.N.W."/>
            <person name="Larsson A."/>
            <person name="Li F.W."/>
            <person name="Perroud P.F."/>
            <person name="Phillips J."/>
            <person name="Ranjan P."/>
            <person name="Rokshar D.S."/>
            <person name="Rothfels C.J."/>
            <person name="Schneider L."/>
            <person name="Shu S."/>
            <person name="Stevenson D.W."/>
            <person name="Thummler F."/>
            <person name="Tillich M."/>
            <person name="Villarreal Aguilar J.C."/>
            <person name="Widiez T."/>
            <person name="Wong G.K."/>
            <person name="Wymore A."/>
            <person name="Zhang Y."/>
            <person name="Zimmer A.D."/>
            <person name="Quatrano R.S."/>
            <person name="Mayer K.F.X."/>
            <person name="Goodstein D."/>
            <person name="Casacuberta J.M."/>
            <person name="Vandepoele K."/>
            <person name="Reski R."/>
            <person name="Cuming A.C."/>
            <person name="Tuskan G.A."/>
            <person name="Maumus F."/>
            <person name="Salse J."/>
            <person name="Schmutz J."/>
            <person name="Rensing S.A."/>
        </authorList>
    </citation>
    <scope>NUCLEOTIDE SEQUENCE [LARGE SCALE GENOMIC DNA]</scope>
    <source>
        <strain evidence="3 4">cv. Gransden 2004</strain>
    </source>
</reference>
<dbReference type="Gramene" id="Pp3c2_1560V3.1">
    <property type="protein sequence ID" value="Pp3c2_1560V3.1"/>
    <property type="gene ID" value="Pp3c2_1560"/>
</dbReference>
<evidence type="ECO:0008006" key="5">
    <source>
        <dbReference type="Google" id="ProtNLM"/>
    </source>
</evidence>
<keyword evidence="4" id="KW-1185">Reference proteome</keyword>
<dbReference type="PANTHER" id="PTHR47262">
    <property type="entry name" value="OS02G0132600 PROTEIN"/>
    <property type="match status" value="1"/>
</dbReference>
<dbReference type="AlphaFoldDB" id="A0A2K1KZQ3"/>
<dbReference type="Proteomes" id="UP000006727">
    <property type="component" value="Chromosome 2"/>
</dbReference>
<dbReference type="Gene3D" id="1.25.40.10">
    <property type="entry name" value="Tetratricopeptide repeat domain"/>
    <property type="match status" value="2"/>
</dbReference>
<organism evidence="2">
    <name type="scientific">Physcomitrium patens</name>
    <name type="common">Spreading-leaved earth moss</name>
    <name type="synonym">Physcomitrella patens</name>
    <dbReference type="NCBI Taxonomy" id="3218"/>
    <lineage>
        <taxon>Eukaryota</taxon>
        <taxon>Viridiplantae</taxon>
        <taxon>Streptophyta</taxon>
        <taxon>Embryophyta</taxon>
        <taxon>Bryophyta</taxon>
        <taxon>Bryophytina</taxon>
        <taxon>Bryopsida</taxon>
        <taxon>Funariidae</taxon>
        <taxon>Funariales</taxon>
        <taxon>Funariaceae</taxon>
        <taxon>Physcomitrium</taxon>
    </lineage>
</organism>
<reference evidence="2 4" key="1">
    <citation type="journal article" date="2008" name="Science">
        <title>The Physcomitrella genome reveals evolutionary insights into the conquest of land by plants.</title>
        <authorList>
            <person name="Rensing S."/>
            <person name="Lang D."/>
            <person name="Zimmer A."/>
            <person name="Terry A."/>
            <person name="Salamov A."/>
            <person name="Shapiro H."/>
            <person name="Nishiyama T."/>
            <person name="Perroud P.-F."/>
            <person name="Lindquist E."/>
            <person name="Kamisugi Y."/>
            <person name="Tanahashi T."/>
            <person name="Sakakibara K."/>
            <person name="Fujita T."/>
            <person name="Oishi K."/>
            <person name="Shin-I T."/>
            <person name="Kuroki Y."/>
            <person name="Toyoda A."/>
            <person name="Suzuki Y."/>
            <person name="Hashimoto A."/>
            <person name="Yamaguchi K."/>
            <person name="Sugano A."/>
            <person name="Kohara Y."/>
            <person name="Fujiyama A."/>
            <person name="Anterola A."/>
            <person name="Aoki S."/>
            <person name="Ashton N."/>
            <person name="Barbazuk W.B."/>
            <person name="Barker E."/>
            <person name="Bennetzen J."/>
            <person name="Bezanilla M."/>
            <person name="Blankenship R."/>
            <person name="Cho S.H."/>
            <person name="Dutcher S."/>
            <person name="Estelle M."/>
            <person name="Fawcett J.A."/>
            <person name="Gundlach H."/>
            <person name="Hanada K."/>
            <person name="Heyl A."/>
            <person name="Hicks K.A."/>
            <person name="Hugh J."/>
            <person name="Lohr M."/>
            <person name="Mayer K."/>
            <person name="Melkozernov A."/>
            <person name="Murata T."/>
            <person name="Nelson D."/>
            <person name="Pils B."/>
            <person name="Prigge M."/>
            <person name="Reiss B."/>
            <person name="Renner T."/>
            <person name="Rombauts S."/>
            <person name="Rushton P."/>
            <person name="Sanderfoot A."/>
            <person name="Schween G."/>
            <person name="Shiu S.-H."/>
            <person name="Stueber K."/>
            <person name="Theodoulou F.L."/>
            <person name="Tu H."/>
            <person name="Van de Peer Y."/>
            <person name="Verrier P.J."/>
            <person name="Waters E."/>
            <person name="Wood A."/>
            <person name="Yang L."/>
            <person name="Cove D."/>
            <person name="Cuming A."/>
            <person name="Hasebe M."/>
            <person name="Lucas S."/>
            <person name="Mishler D.B."/>
            <person name="Reski R."/>
            <person name="Grigoriev I."/>
            <person name="Quatrano R.S."/>
            <person name="Boore J.L."/>
        </authorList>
    </citation>
    <scope>NUCLEOTIDE SEQUENCE [LARGE SCALE GENOMIC DNA]</scope>
    <source>
        <strain evidence="3 4">cv. Gransden 2004</strain>
    </source>
</reference>
<evidence type="ECO:0000313" key="4">
    <source>
        <dbReference type="Proteomes" id="UP000006727"/>
    </source>
</evidence>
<evidence type="ECO:0000256" key="1">
    <source>
        <dbReference type="ARBA" id="ARBA00022737"/>
    </source>
</evidence>
<reference evidence="3" key="3">
    <citation type="submission" date="2020-12" db="UniProtKB">
        <authorList>
            <consortium name="EnsemblPlants"/>
        </authorList>
    </citation>
    <scope>IDENTIFICATION</scope>
</reference>
<proteinExistence type="predicted"/>
<dbReference type="EnsemblPlants" id="Pp3c2_1560V3.1">
    <property type="protein sequence ID" value="Pp3c2_1560V3.1"/>
    <property type="gene ID" value="Pp3c2_1560"/>
</dbReference>
<keyword evidence="1" id="KW-0677">Repeat</keyword>
<accession>A0A2K1KZQ3</accession>
<dbReference type="Pfam" id="PF13812">
    <property type="entry name" value="PPR_3"/>
    <property type="match status" value="1"/>
</dbReference>
<evidence type="ECO:0000313" key="2">
    <source>
        <dbReference type="EMBL" id="PNR59249.1"/>
    </source>
</evidence>
<gene>
    <name evidence="2" type="ORF">PHYPA_002040</name>
</gene>
<dbReference type="InterPro" id="IPR002885">
    <property type="entry name" value="PPR_rpt"/>
</dbReference>
<sequence>MAHIMRLLCRGYFIEQHHLVSASSWHLSHVSSLGERGKGILPNMLTYKPIMSCLAKKVKVDQFHELAKWIEEAVVPSDGSNSSLSRLHQKRPSSLDGINEQQMGFYLNVYIQGVSQVDKISQGLDLLDEMQARELEPSSFSLSPFISEFEWKTMIDEDGYILFPEMKKLGVDVNTYCYNLLFSALLYRLYTNWSRDCGLCWKSLGIYKTIYTQEWFDGAPAVMKEMDATGVKPDVHAYRLLIFACSLSKDEDRADQVPKRGIRPNESIYTVVIIVYSECGNVDRGIVELRKKWETAGIEAKSAVLHGISVTGRVEEALDLYAAFKMEHAALGKVGNLNRMFEVFEDARGADKWNFMNLRQHAEHLNVRCLNAVLACIHHNQLGYGYVMLG</sequence>
<dbReference type="InParanoid" id="A0A2K1KZQ3"/>
<dbReference type="EMBL" id="ABEU02000002">
    <property type="protein sequence ID" value="PNR59249.1"/>
    <property type="molecule type" value="Genomic_DNA"/>
</dbReference>